<reference evidence="1 2" key="1">
    <citation type="journal article" date="2019" name="Sci. Rep.">
        <title>Orb-weaving spider Araneus ventricosus genome elucidates the spidroin gene catalogue.</title>
        <authorList>
            <person name="Kono N."/>
            <person name="Nakamura H."/>
            <person name="Ohtoshi R."/>
            <person name="Moran D.A.P."/>
            <person name="Shinohara A."/>
            <person name="Yoshida Y."/>
            <person name="Fujiwara M."/>
            <person name="Mori M."/>
            <person name="Tomita M."/>
            <person name="Arakawa K."/>
        </authorList>
    </citation>
    <scope>NUCLEOTIDE SEQUENCE [LARGE SCALE GENOMIC DNA]</scope>
</reference>
<dbReference type="AlphaFoldDB" id="A0A4Y2IHQ2"/>
<protein>
    <submittedName>
        <fullName evidence="1">Uncharacterized protein</fullName>
    </submittedName>
</protein>
<sequence length="126" mass="14215">MVPTKDSYTYNLIFRTTAAIVIKVVSIYSGDALLHEATFNTTSRQTAELPSLSQKQNDVKKIVDYKVVEHHRFSTESHLMDINPLWSMPPQWRHSQVVEEVGVFCFGLDPHQPAYPNGWAVGGGLK</sequence>
<dbReference type="EMBL" id="BGPR01002670">
    <property type="protein sequence ID" value="GBM77164.1"/>
    <property type="molecule type" value="Genomic_DNA"/>
</dbReference>
<keyword evidence="2" id="KW-1185">Reference proteome</keyword>
<proteinExistence type="predicted"/>
<gene>
    <name evidence="1" type="ORF">AVEN_145878_1</name>
</gene>
<name>A0A4Y2IHQ2_ARAVE</name>
<comment type="caution">
    <text evidence="1">The sequence shown here is derived from an EMBL/GenBank/DDBJ whole genome shotgun (WGS) entry which is preliminary data.</text>
</comment>
<dbReference type="Proteomes" id="UP000499080">
    <property type="component" value="Unassembled WGS sequence"/>
</dbReference>
<evidence type="ECO:0000313" key="2">
    <source>
        <dbReference type="Proteomes" id="UP000499080"/>
    </source>
</evidence>
<accession>A0A4Y2IHQ2</accession>
<organism evidence="1 2">
    <name type="scientific">Araneus ventricosus</name>
    <name type="common">Orbweaver spider</name>
    <name type="synonym">Epeira ventricosa</name>
    <dbReference type="NCBI Taxonomy" id="182803"/>
    <lineage>
        <taxon>Eukaryota</taxon>
        <taxon>Metazoa</taxon>
        <taxon>Ecdysozoa</taxon>
        <taxon>Arthropoda</taxon>
        <taxon>Chelicerata</taxon>
        <taxon>Arachnida</taxon>
        <taxon>Araneae</taxon>
        <taxon>Araneomorphae</taxon>
        <taxon>Entelegynae</taxon>
        <taxon>Araneoidea</taxon>
        <taxon>Araneidae</taxon>
        <taxon>Araneus</taxon>
    </lineage>
</organism>
<evidence type="ECO:0000313" key="1">
    <source>
        <dbReference type="EMBL" id="GBM77164.1"/>
    </source>
</evidence>